<name>A0ABD0NWY3_CIRMR</name>
<sequence length="89" mass="9828">FPFAPPPPHPSSLSLSPHHRKPAGAEPTPKSRISLPAPNPDHIGGFRLAVATFAGIESKFGLHLPRFRARTHPLRLRWNKHAYQSLPSC</sequence>
<evidence type="ECO:0000256" key="1">
    <source>
        <dbReference type="SAM" id="MobiDB-lite"/>
    </source>
</evidence>
<accession>A0ABD0NWY3</accession>
<feature type="non-terminal residue" evidence="2">
    <location>
        <position position="1"/>
    </location>
</feature>
<protein>
    <submittedName>
        <fullName evidence="2">Uncharacterized protein</fullName>
    </submittedName>
</protein>
<feature type="compositionally biased region" description="Pro residues" evidence="1">
    <location>
        <begin position="1"/>
        <end position="10"/>
    </location>
</feature>
<feature type="region of interest" description="Disordered" evidence="1">
    <location>
        <begin position="1"/>
        <end position="38"/>
    </location>
</feature>
<dbReference type="Proteomes" id="UP001529510">
    <property type="component" value="Unassembled WGS sequence"/>
</dbReference>
<reference evidence="2 3" key="1">
    <citation type="submission" date="2024-05" db="EMBL/GenBank/DDBJ databases">
        <title>Genome sequencing and assembly of Indian major carp, Cirrhinus mrigala (Hamilton, 1822).</title>
        <authorList>
            <person name="Mohindra V."/>
            <person name="Chowdhury L.M."/>
            <person name="Lal K."/>
            <person name="Jena J.K."/>
        </authorList>
    </citation>
    <scope>NUCLEOTIDE SEQUENCE [LARGE SCALE GENOMIC DNA]</scope>
    <source>
        <strain evidence="2">CM1030</strain>
        <tissue evidence="2">Blood</tissue>
    </source>
</reference>
<proteinExistence type="predicted"/>
<comment type="caution">
    <text evidence="2">The sequence shown here is derived from an EMBL/GenBank/DDBJ whole genome shotgun (WGS) entry which is preliminary data.</text>
</comment>
<evidence type="ECO:0000313" key="3">
    <source>
        <dbReference type="Proteomes" id="UP001529510"/>
    </source>
</evidence>
<dbReference type="EMBL" id="JAMKFB020000019">
    <property type="protein sequence ID" value="KAL0166267.1"/>
    <property type="molecule type" value="Genomic_DNA"/>
</dbReference>
<evidence type="ECO:0000313" key="2">
    <source>
        <dbReference type="EMBL" id="KAL0166267.1"/>
    </source>
</evidence>
<dbReference type="AlphaFoldDB" id="A0ABD0NWY3"/>
<organism evidence="2 3">
    <name type="scientific">Cirrhinus mrigala</name>
    <name type="common">Mrigala</name>
    <dbReference type="NCBI Taxonomy" id="683832"/>
    <lineage>
        <taxon>Eukaryota</taxon>
        <taxon>Metazoa</taxon>
        <taxon>Chordata</taxon>
        <taxon>Craniata</taxon>
        <taxon>Vertebrata</taxon>
        <taxon>Euteleostomi</taxon>
        <taxon>Actinopterygii</taxon>
        <taxon>Neopterygii</taxon>
        <taxon>Teleostei</taxon>
        <taxon>Ostariophysi</taxon>
        <taxon>Cypriniformes</taxon>
        <taxon>Cyprinidae</taxon>
        <taxon>Labeoninae</taxon>
        <taxon>Labeonini</taxon>
        <taxon>Cirrhinus</taxon>
    </lineage>
</organism>
<gene>
    <name evidence="2" type="ORF">M9458_038111</name>
</gene>
<keyword evidence="3" id="KW-1185">Reference proteome</keyword>